<accession>A0AAU8L184</accession>
<reference evidence="1" key="1">
    <citation type="submission" date="2024-06" db="EMBL/GenBank/DDBJ databases">
        <authorList>
            <person name="Gannavaram S."/>
            <person name="Nemani S."/>
            <person name="Datta M."/>
            <person name="Picchiottino A."/>
            <person name="Mereddy A."/>
            <person name="Gannavaram N."/>
            <person name="Honeycutt C."/>
            <person name="Tran D."/>
            <person name="Choi K."/>
            <person name="Srinivasan K."/>
            <person name="Johnson A."/>
        </authorList>
    </citation>
    <scope>NUCLEOTIDE SEQUENCE</scope>
</reference>
<organism evidence="1">
    <name type="scientific">Pantoea phage Survivor</name>
    <dbReference type="NCBI Taxonomy" id="3232176"/>
    <lineage>
        <taxon>Viruses</taxon>
        <taxon>Duplodnaviria</taxon>
        <taxon>Heunggongvirae</taxon>
        <taxon>Uroviricota</taxon>
        <taxon>Caudoviricetes</taxon>
    </lineage>
</organism>
<protein>
    <submittedName>
        <fullName evidence="1">Uncharacterized protein</fullName>
    </submittedName>
</protein>
<dbReference type="EMBL" id="PP885733">
    <property type="protein sequence ID" value="XCN28378.1"/>
    <property type="molecule type" value="Genomic_DNA"/>
</dbReference>
<name>A0AAU8L184_9CAUD</name>
<proteinExistence type="predicted"/>
<sequence length="153" mass="17197">MTKATNKGFGKVMEARIKELKEGADVHQETRHISFAIPGSLSEKKELKFGTELEVVEHAVDLINGFGLAVEAATTELAHDNFADTKIERWDASLKLFDGMTMNSDVRLREVVGEDTIYGSAETFIDHPHSQEMVSWYSDFSSVNEERAKKLFD</sequence>
<evidence type="ECO:0000313" key="1">
    <source>
        <dbReference type="EMBL" id="XCN28378.1"/>
    </source>
</evidence>